<proteinExistence type="predicted"/>
<evidence type="ECO:0000313" key="3">
    <source>
        <dbReference type="Proteomes" id="UP000031937"/>
    </source>
</evidence>
<reference evidence="1 3" key="2">
    <citation type="submission" date="2014-07" db="EMBL/GenBank/DDBJ databases">
        <title>Porphyromonadaceae bacterium OUH 334697 = ATCC BAA-2682 = DSM 28341 draft genome.</title>
        <authorList>
            <person name="Sydenham T.V."/>
            <person name="Hasman H."/>
            <person name="Justesen U.S."/>
        </authorList>
    </citation>
    <scope>NUCLEOTIDE SEQUENCE [LARGE SCALE GENOMIC DNA]</scope>
    <source>
        <strain evidence="1 3">OUH 334697</strain>
    </source>
</reference>
<name>A0A0C3RIZ5_9PORP</name>
<organism evidence="2 4">
    <name type="scientific">Sanguibacteroides justesenii</name>
    <dbReference type="NCBI Taxonomy" id="1547597"/>
    <lineage>
        <taxon>Bacteria</taxon>
        <taxon>Pseudomonadati</taxon>
        <taxon>Bacteroidota</taxon>
        <taxon>Bacteroidia</taxon>
        <taxon>Bacteroidales</taxon>
        <taxon>Porphyromonadaceae</taxon>
        <taxon>Sanguibacteroides</taxon>
    </lineage>
</organism>
<dbReference type="Proteomes" id="UP000031937">
    <property type="component" value="Unassembled WGS sequence"/>
</dbReference>
<gene>
    <name evidence="2" type="ORF">BA92_00640</name>
    <name evidence="1" type="ORF">IE90_05820</name>
</gene>
<comment type="caution">
    <text evidence="2">The sequence shown here is derived from an EMBL/GenBank/DDBJ whole genome shotgun (WGS) entry which is preliminary data.</text>
</comment>
<dbReference type="RefSeq" id="WP_041502914.1">
    <property type="nucleotide sequence ID" value="NZ_JPIT01000016.1"/>
</dbReference>
<dbReference type="Proteomes" id="UP000031980">
    <property type="component" value="Unassembled WGS sequence"/>
</dbReference>
<evidence type="ECO:0000313" key="1">
    <source>
        <dbReference type="EMBL" id="KIO46309.1"/>
    </source>
</evidence>
<dbReference type="AlphaFoldDB" id="A0A0C3RIZ5"/>
<dbReference type="EMBL" id="JPIT01000016">
    <property type="protein sequence ID" value="KIO46309.1"/>
    <property type="molecule type" value="Genomic_DNA"/>
</dbReference>
<protein>
    <submittedName>
        <fullName evidence="2">Uncharacterized protein</fullName>
    </submittedName>
</protein>
<sequence>MSENFDSIFSQLDEVAEKAGLAMTESDDLKISGDIDFEMNLDAQGNGSYSINKNGWGATIKATATILAPPNALFDVSVRSSKGGGGDWYGIPSGGNVSCSLQTYFGKNTTISVHVHSTVPNARFRARLHYST</sequence>
<accession>A0A0C3RIZ5</accession>
<dbReference type="OrthoDB" id="1935809at2"/>
<evidence type="ECO:0000313" key="2">
    <source>
        <dbReference type="EMBL" id="KIO47556.1"/>
    </source>
</evidence>
<dbReference type="EMBL" id="JPIU01000014">
    <property type="protein sequence ID" value="KIO47556.1"/>
    <property type="molecule type" value="Genomic_DNA"/>
</dbReference>
<evidence type="ECO:0000313" key="4">
    <source>
        <dbReference type="Proteomes" id="UP000031980"/>
    </source>
</evidence>
<reference evidence="2 4" key="1">
    <citation type="submission" date="2014-07" db="EMBL/GenBank/DDBJ databases">
        <title>Porphyromonadaceae bacterium OUH 308042 = ATCC BAA-2681 = DSM 28342 draft genome.</title>
        <authorList>
            <person name="Sydenham T.V."/>
            <person name="Hasman H."/>
            <person name="Justensen U.S."/>
        </authorList>
    </citation>
    <scope>NUCLEOTIDE SEQUENCE [LARGE SCALE GENOMIC DNA]</scope>
    <source>
        <strain evidence="2 4">OUH 308042</strain>
    </source>
</reference>
<keyword evidence="4" id="KW-1185">Reference proteome</keyword>